<keyword evidence="3" id="KW-1185">Reference proteome</keyword>
<feature type="transmembrane region" description="Helical" evidence="1">
    <location>
        <begin position="104"/>
        <end position="122"/>
    </location>
</feature>
<evidence type="ECO:0008006" key="4">
    <source>
        <dbReference type="Google" id="ProtNLM"/>
    </source>
</evidence>
<accession>A0A365UCA8</accession>
<evidence type="ECO:0000313" key="3">
    <source>
        <dbReference type="Proteomes" id="UP000253370"/>
    </source>
</evidence>
<sequence length="125" mass="12771">MTAQIAHLFALGCLAGIFFQIALIAGAPLGPWTQGGRHPGALPLSGRALAALSIPVLAAQALAILSAAGFPGLDWPRWTGWAALGLSVVTAALNHLTPSARERAVWAPVTLVMAGLAAYVMIVTP</sequence>
<feature type="transmembrane region" description="Helical" evidence="1">
    <location>
        <begin position="6"/>
        <end position="27"/>
    </location>
</feature>
<keyword evidence="1" id="KW-0472">Membrane</keyword>
<dbReference type="AlphaFoldDB" id="A0A365UCA8"/>
<dbReference type="EMBL" id="QNTQ01000002">
    <property type="protein sequence ID" value="RBI87057.1"/>
    <property type="molecule type" value="Genomic_DNA"/>
</dbReference>
<name>A0A365UCA8_9RHOB</name>
<dbReference type="OrthoDB" id="1524823at2"/>
<keyword evidence="1" id="KW-1133">Transmembrane helix</keyword>
<dbReference type="RefSeq" id="WP_113287905.1">
    <property type="nucleotide sequence ID" value="NZ_QNTQ01000002.1"/>
</dbReference>
<gene>
    <name evidence="2" type="ORF">DRV85_02730</name>
</gene>
<keyword evidence="1" id="KW-0812">Transmembrane</keyword>
<organism evidence="2 3">
    <name type="scientific">Rhodosalinus halophilus</name>
    <dbReference type="NCBI Taxonomy" id="2259333"/>
    <lineage>
        <taxon>Bacteria</taxon>
        <taxon>Pseudomonadati</taxon>
        <taxon>Pseudomonadota</taxon>
        <taxon>Alphaproteobacteria</taxon>
        <taxon>Rhodobacterales</taxon>
        <taxon>Paracoccaceae</taxon>
        <taxon>Rhodosalinus</taxon>
    </lineage>
</organism>
<feature type="transmembrane region" description="Helical" evidence="1">
    <location>
        <begin position="78"/>
        <end position="97"/>
    </location>
</feature>
<evidence type="ECO:0000256" key="1">
    <source>
        <dbReference type="SAM" id="Phobius"/>
    </source>
</evidence>
<reference evidence="2 3" key="1">
    <citation type="submission" date="2018-07" db="EMBL/GenBank/DDBJ databases">
        <title>Rhodosalinus sp. strain E84T genomic sequence and assembly.</title>
        <authorList>
            <person name="Liu Z.-W."/>
            <person name="Lu D.-C."/>
        </authorList>
    </citation>
    <scope>NUCLEOTIDE SEQUENCE [LARGE SCALE GENOMIC DNA]</scope>
    <source>
        <strain evidence="2 3">E84</strain>
    </source>
</reference>
<protein>
    <recommendedName>
        <fullName evidence="4">DoxX-like family protein</fullName>
    </recommendedName>
</protein>
<evidence type="ECO:0000313" key="2">
    <source>
        <dbReference type="EMBL" id="RBI87057.1"/>
    </source>
</evidence>
<proteinExistence type="predicted"/>
<feature type="transmembrane region" description="Helical" evidence="1">
    <location>
        <begin position="48"/>
        <end position="72"/>
    </location>
</feature>
<comment type="caution">
    <text evidence="2">The sequence shown here is derived from an EMBL/GenBank/DDBJ whole genome shotgun (WGS) entry which is preliminary data.</text>
</comment>
<dbReference type="Proteomes" id="UP000253370">
    <property type="component" value="Unassembled WGS sequence"/>
</dbReference>